<sequence length="183" mass="20506">MLAILRALASRLRFLALTVLMLAGCASVPPIAVDYDPQADFTSLQTYYLLDPLATGPVSPLEIKRATQALEGLLRMRYQPAQSADSADFLVRLQLNSVEKVAVYDDSFALYGGYHYWGFGWRAPLEVRPYRENYLVLDVLSPQSSPLWRASTPSAAARHADPAQSQQQLREELALMLNRFPPY</sequence>
<keyword evidence="4" id="KW-1185">Reference proteome</keyword>
<gene>
    <name evidence="3" type="ORF">SAMN04487965_2836</name>
</gene>
<reference evidence="4" key="1">
    <citation type="submission" date="2016-11" db="EMBL/GenBank/DDBJ databases">
        <authorList>
            <person name="Varghese N."/>
            <person name="Submissions S."/>
        </authorList>
    </citation>
    <scope>NUCLEOTIDE SEQUENCE [LARGE SCALE GENOMIC DNA]</scope>
    <source>
        <strain evidence="4">CGMCC 1.7063</strain>
    </source>
</reference>
<dbReference type="Proteomes" id="UP000184170">
    <property type="component" value="Unassembled WGS sequence"/>
</dbReference>
<evidence type="ECO:0000313" key="4">
    <source>
        <dbReference type="Proteomes" id="UP000184170"/>
    </source>
</evidence>
<feature type="domain" description="DUF4136" evidence="2">
    <location>
        <begin position="32"/>
        <end position="182"/>
    </location>
</feature>
<dbReference type="InterPro" id="IPR025411">
    <property type="entry name" value="DUF4136"/>
</dbReference>
<dbReference type="Pfam" id="PF13590">
    <property type="entry name" value="DUF4136"/>
    <property type="match status" value="1"/>
</dbReference>
<evidence type="ECO:0000256" key="1">
    <source>
        <dbReference type="SAM" id="SignalP"/>
    </source>
</evidence>
<evidence type="ECO:0000313" key="3">
    <source>
        <dbReference type="EMBL" id="SHF87972.1"/>
    </source>
</evidence>
<dbReference type="AlphaFoldDB" id="A0A1M5FA42"/>
<dbReference type="EMBL" id="FQVA01000004">
    <property type="protein sequence ID" value="SHF87972.1"/>
    <property type="molecule type" value="Genomic_DNA"/>
</dbReference>
<proteinExistence type="predicted"/>
<protein>
    <recommendedName>
        <fullName evidence="2">DUF4136 domain-containing protein</fullName>
    </recommendedName>
</protein>
<dbReference type="STRING" id="494016.SAMN04487965_2836"/>
<feature type="chain" id="PRO_5013177730" description="DUF4136 domain-containing protein" evidence="1">
    <location>
        <begin position="33"/>
        <end position="183"/>
    </location>
</feature>
<feature type="signal peptide" evidence="1">
    <location>
        <begin position="1"/>
        <end position="32"/>
    </location>
</feature>
<name>A0A1M5FA42_9GAMM</name>
<organism evidence="3 4">
    <name type="scientific">Microbulbifer donghaiensis</name>
    <dbReference type="NCBI Taxonomy" id="494016"/>
    <lineage>
        <taxon>Bacteria</taxon>
        <taxon>Pseudomonadati</taxon>
        <taxon>Pseudomonadota</taxon>
        <taxon>Gammaproteobacteria</taxon>
        <taxon>Cellvibrionales</taxon>
        <taxon>Microbulbiferaceae</taxon>
        <taxon>Microbulbifer</taxon>
    </lineage>
</organism>
<evidence type="ECO:0000259" key="2">
    <source>
        <dbReference type="Pfam" id="PF13590"/>
    </source>
</evidence>
<dbReference type="PROSITE" id="PS51257">
    <property type="entry name" value="PROKAR_LIPOPROTEIN"/>
    <property type="match status" value="1"/>
</dbReference>
<dbReference type="Gene3D" id="3.30.160.670">
    <property type="match status" value="1"/>
</dbReference>
<accession>A0A1M5FA42</accession>
<keyword evidence="1" id="KW-0732">Signal</keyword>